<dbReference type="InterPro" id="IPR034605">
    <property type="entry name" value="PGC-1"/>
</dbReference>
<dbReference type="OrthoDB" id="7326421at2759"/>
<keyword evidence="2" id="KW-0597">Phosphoprotein</keyword>
<dbReference type="GO" id="GO:0003712">
    <property type="term" value="F:transcription coregulator activity"/>
    <property type="evidence" value="ECO:0007669"/>
    <property type="project" value="InterPro"/>
</dbReference>
<feature type="region of interest" description="Disordered" evidence="7">
    <location>
        <begin position="589"/>
        <end position="618"/>
    </location>
</feature>
<dbReference type="HOGENOM" id="CLU_361297_0_0_1"/>
<keyword evidence="6" id="KW-0539">Nucleus</keyword>
<dbReference type="PANTHER" id="PTHR15528:SF11">
    <property type="entry name" value="FI18188P1"/>
    <property type="match status" value="1"/>
</dbReference>
<evidence type="ECO:0000256" key="7">
    <source>
        <dbReference type="SAM" id="MobiDB-lite"/>
    </source>
</evidence>
<dbReference type="GO" id="GO:0003723">
    <property type="term" value="F:RNA binding"/>
    <property type="evidence" value="ECO:0007669"/>
    <property type="project" value="UniProtKB-KW"/>
</dbReference>
<name>A0A0D2AE39_9EURO</name>
<keyword evidence="9" id="KW-1185">Reference proteome</keyword>
<gene>
    <name evidence="8" type="ORF">PV07_11377</name>
</gene>
<sequence>MSAMPGPSQPMAVSNNSKVEILPSASGSIPSIEAAPFEPCASSHAVFLFAQGSTILCLHHYTLAIQRRFEKHSRDVRWIEVDNISVCHPGRVVLSYDVGQTAIVWDLETGDQVSRFVSYEAFQVAQWMRNGKVVFGDTKGHVILFEPGTGDHIATATIYEPITAIAPFDDCKRYAIGYKNGLILLTTLQPAFAVLHSLAAYPELSTVISLTFHRPSSESDNYILAGQTANGDLRVWAIPKLVITDTPRVIRLVRGSTSNTPSRHWISWSRNGRIVQFSEGRIWAWDVRTKEVTYEAIPTVEGIRAIAAYGPTSRLFTLGPDFTVQQYDVERAQLVANVRHMPMVISPRTFEDTTLNSTKQRWRLSSAADISDSGLGSPKLHPQRPGTTEFSDSGFGSLRPYDGREESSNTSGVQETSRIANERPGQIMSAPRIHAADHAELHEIESQISNTQDIGSHLEVLNIPEIMVAEEHLTKLLKINEEILKILNGVPDIMESSRLQRNLSRLLKTFYIDLFAEATSNLRKSTANLLRSHNARHRISKSIVGRLKRSECDPSSEDDSEPARPIHRKSLADVEAWIRNNMAFSEPIASLDDGTTSESPNSPGDNYSDISGGDESGSQGEYSLHELPRISHMEEFVLKGPAFKRLLANLQLFVIPSRYAQLKRILMTIPKERVNFSYYIHQDWLSKCKCSLQQVSTHPWDWWPLDSPKTNLDHGMVRVSWICVSRIWSTIVKILQPTNVSVSALWEGAIRRRIPESGLSVPMLAPTPAAPIGD</sequence>
<evidence type="ECO:0000313" key="8">
    <source>
        <dbReference type="EMBL" id="KIW23157.1"/>
    </source>
</evidence>
<evidence type="ECO:0000256" key="6">
    <source>
        <dbReference type="ARBA" id="ARBA00023242"/>
    </source>
</evidence>
<protein>
    <submittedName>
        <fullName evidence="8">Uncharacterized protein</fullName>
    </submittedName>
</protein>
<keyword evidence="4" id="KW-0805">Transcription regulation</keyword>
<dbReference type="RefSeq" id="XP_016243373.1">
    <property type="nucleotide sequence ID" value="XM_016398811.1"/>
</dbReference>
<evidence type="ECO:0000256" key="5">
    <source>
        <dbReference type="ARBA" id="ARBA00023163"/>
    </source>
</evidence>
<dbReference type="GO" id="GO:0005634">
    <property type="term" value="C:nucleus"/>
    <property type="evidence" value="ECO:0007669"/>
    <property type="project" value="UniProtKB-SubCell"/>
</dbReference>
<dbReference type="SUPFAM" id="SSF50978">
    <property type="entry name" value="WD40 repeat-like"/>
    <property type="match status" value="1"/>
</dbReference>
<keyword evidence="3" id="KW-0694">RNA-binding</keyword>
<reference evidence="8 9" key="1">
    <citation type="submission" date="2015-01" db="EMBL/GenBank/DDBJ databases">
        <title>The Genome Sequence of Cladophialophora immunda CBS83496.</title>
        <authorList>
            <consortium name="The Broad Institute Genomics Platform"/>
            <person name="Cuomo C."/>
            <person name="de Hoog S."/>
            <person name="Gorbushina A."/>
            <person name="Stielow B."/>
            <person name="Teixiera M."/>
            <person name="Abouelleil A."/>
            <person name="Chapman S.B."/>
            <person name="Priest M."/>
            <person name="Young S.K."/>
            <person name="Wortman J."/>
            <person name="Nusbaum C."/>
            <person name="Birren B."/>
        </authorList>
    </citation>
    <scope>NUCLEOTIDE SEQUENCE [LARGE SCALE GENOMIC DNA]</scope>
    <source>
        <strain evidence="8 9">CBS 83496</strain>
    </source>
</reference>
<dbReference type="InterPro" id="IPR036322">
    <property type="entry name" value="WD40_repeat_dom_sf"/>
</dbReference>
<dbReference type="InterPro" id="IPR015943">
    <property type="entry name" value="WD40/YVTN_repeat-like_dom_sf"/>
</dbReference>
<dbReference type="Proteomes" id="UP000054466">
    <property type="component" value="Unassembled WGS sequence"/>
</dbReference>
<comment type="subcellular location">
    <subcellularLocation>
        <location evidence="1">Nucleus</location>
    </subcellularLocation>
</comment>
<dbReference type="PANTHER" id="PTHR15528">
    <property type="entry name" value="PEROXISOME PROLIFERATOR ACTIVATED RECEPTOR GAMMA COACTIVATOR 1 PGC-1 -RELATED"/>
    <property type="match status" value="1"/>
</dbReference>
<evidence type="ECO:0000256" key="3">
    <source>
        <dbReference type="ARBA" id="ARBA00022884"/>
    </source>
</evidence>
<feature type="region of interest" description="Disordered" evidence="7">
    <location>
        <begin position="546"/>
        <end position="566"/>
    </location>
</feature>
<evidence type="ECO:0000256" key="4">
    <source>
        <dbReference type="ARBA" id="ARBA00023015"/>
    </source>
</evidence>
<feature type="compositionally biased region" description="Polar residues" evidence="7">
    <location>
        <begin position="593"/>
        <end position="609"/>
    </location>
</feature>
<dbReference type="AlphaFoldDB" id="A0A0D2AE39"/>
<accession>A0A0D2AE39</accession>
<dbReference type="VEuPathDB" id="FungiDB:PV07_11377"/>
<evidence type="ECO:0000256" key="1">
    <source>
        <dbReference type="ARBA" id="ARBA00004123"/>
    </source>
</evidence>
<proteinExistence type="predicted"/>
<evidence type="ECO:0000313" key="9">
    <source>
        <dbReference type="Proteomes" id="UP000054466"/>
    </source>
</evidence>
<dbReference type="EMBL" id="KN847046">
    <property type="protein sequence ID" value="KIW23157.1"/>
    <property type="molecule type" value="Genomic_DNA"/>
</dbReference>
<evidence type="ECO:0000256" key="2">
    <source>
        <dbReference type="ARBA" id="ARBA00022553"/>
    </source>
</evidence>
<organism evidence="8 9">
    <name type="scientific">Cladophialophora immunda</name>
    <dbReference type="NCBI Taxonomy" id="569365"/>
    <lineage>
        <taxon>Eukaryota</taxon>
        <taxon>Fungi</taxon>
        <taxon>Dikarya</taxon>
        <taxon>Ascomycota</taxon>
        <taxon>Pezizomycotina</taxon>
        <taxon>Eurotiomycetes</taxon>
        <taxon>Chaetothyriomycetidae</taxon>
        <taxon>Chaetothyriales</taxon>
        <taxon>Herpotrichiellaceae</taxon>
        <taxon>Cladophialophora</taxon>
    </lineage>
</organism>
<dbReference type="Gene3D" id="2.130.10.10">
    <property type="entry name" value="YVTN repeat-like/Quinoprotein amine dehydrogenase"/>
    <property type="match status" value="1"/>
</dbReference>
<feature type="region of interest" description="Disordered" evidence="7">
    <location>
        <begin position="367"/>
        <end position="428"/>
    </location>
</feature>
<keyword evidence="5" id="KW-0804">Transcription</keyword>
<feature type="compositionally biased region" description="Polar residues" evidence="7">
    <location>
        <begin position="408"/>
        <end position="419"/>
    </location>
</feature>
<dbReference type="STRING" id="569365.A0A0D2AE39"/>
<dbReference type="GeneID" id="27350571"/>
<dbReference type="GO" id="GO:0045944">
    <property type="term" value="P:positive regulation of transcription by RNA polymerase II"/>
    <property type="evidence" value="ECO:0007669"/>
    <property type="project" value="TreeGrafter"/>
</dbReference>